<proteinExistence type="predicted"/>
<dbReference type="SUPFAM" id="SSF52540">
    <property type="entry name" value="P-loop containing nucleoside triphosphate hydrolases"/>
    <property type="match status" value="1"/>
</dbReference>
<feature type="compositionally biased region" description="Basic and acidic residues" evidence="1">
    <location>
        <begin position="20"/>
        <end position="32"/>
    </location>
</feature>
<evidence type="ECO:0000313" key="3">
    <source>
        <dbReference type="EMBL" id="NYE48580.1"/>
    </source>
</evidence>
<dbReference type="AlphaFoldDB" id="A0A852U3P8"/>
<reference evidence="3 4" key="1">
    <citation type="submission" date="2020-07" db="EMBL/GenBank/DDBJ databases">
        <title>Sequencing the genomes of 1000 actinobacteria strains.</title>
        <authorList>
            <person name="Klenk H.-P."/>
        </authorList>
    </citation>
    <scope>NUCLEOTIDE SEQUENCE [LARGE SCALE GENOMIC DNA]</scope>
    <source>
        <strain evidence="3 4">CXB654</strain>
    </source>
</reference>
<sequence>MVHSSASDDGHPDAPGPTGDGHRSARPAERADPGWWIYRGSGRPGRSPSPIDALPPPPPWRRFHGGPALPGPTAPDPEMERVLGPADNPAPRHRDPKEIDAVNAALYLRRPLLVTGRPGVGKSTLAYRVSRELGLGRVLRWSINSRSTVRSGLYEYDPIARVHDISAAGPGPGADGAAGERHPIGSYIRLGPLGTAMLAHARPRVLVIDEFDKSDIDLANDLLDVLETGSYRIPELARISETTPEAEVRTDDPGGTAAVRGGAVTCSAFPFIVITSNGEREFPPPFLRRCLALHLDDPDPEQLADIIAAHLDRPEGAGDRELIARFIEARRSREGLAVDQLLNSVFLATSMRDSGGEPWDEEWFSRVLTLLWHRLAGSN</sequence>
<evidence type="ECO:0000256" key="1">
    <source>
        <dbReference type="SAM" id="MobiDB-lite"/>
    </source>
</evidence>
<protein>
    <submittedName>
        <fullName evidence="3">MoxR-like ATPase</fullName>
    </submittedName>
</protein>
<feature type="domain" description="AAA+ ATPase" evidence="2">
    <location>
        <begin position="108"/>
        <end position="301"/>
    </location>
</feature>
<feature type="compositionally biased region" description="Basic and acidic residues" evidence="1">
    <location>
        <begin position="1"/>
        <end position="12"/>
    </location>
</feature>
<evidence type="ECO:0000313" key="4">
    <source>
        <dbReference type="Proteomes" id="UP000589036"/>
    </source>
</evidence>
<dbReference type="InterPro" id="IPR003593">
    <property type="entry name" value="AAA+_ATPase"/>
</dbReference>
<accession>A0A852U3P8</accession>
<dbReference type="Gene3D" id="3.40.50.300">
    <property type="entry name" value="P-loop containing nucleotide triphosphate hydrolases"/>
    <property type="match status" value="1"/>
</dbReference>
<comment type="caution">
    <text evidence="3">The sequence shown here is derived from an EMBL/GenBank/DDBJ whole genome shotgun (WGS) entry which is preliminary data.</text>
</comment>
<name>A0A852U3P8_9ACTN</name>
<gene>
    <name evidence="3" type="ORF">HDA32_003700</name>
</gene>
<organism evidence="3 4">
    <name type="scientific">Spinactinospora alkalitolerans</name>
    <dbReference type="NCBI Taxonomy" id="687207"/>
    <lineage>
        <taxon>Bacteria</taxon>
        <taxon>Bacillati</taxon>
        <taxon>Actinomycetota</taxon>
        <taxon>Actinomycetes</taxon>
        <taxon>Streptosporangiales</taxon>
        <taxon>Nocardiopsidaceae</taxon>
        <taxon>Spinactinospora</taxon>
    </lineage>
</organism>
<feature type="compositionally biased region" description="Low complexity" evidence="1">
    <location>
        <begin position="39"/>
        <end position="52"/>
    </location>
</feature>
<dbReference type="RefSeq" id="WP_246334409.1">
    <property type="nucleotide sequence ID" value="NZ_BAAAYY010000004.1"/>
</dbReference>
<evidence type="ECO:0000259" key="2">
    <source>
        <dbReference type="SMART" id="SM00382"/>
    </source>
</evidence>
<feature type="region of interest" description="Disordered" evidence="1">
    <location>
        <begin position="1"/>
        <end position="96"/>
    </location>
</feature>
<dbReference type="Proteomes" id="UP000589036">
    <property type="component" value="Unassembled WGS sequence"/>
</dbReference>
<dbReference type="InterPro" id="IPR027417">
    <property type="entry name" value="P-loop_NTPase"/>
</dbReference>
<keyword evidence="4" id="KW-1185">Reference proteome</keyword>
<dbReference type="EMBL" id="JACCCC010000001">
    <property type="protein sequence ID" value="NYE48580.1"/>
    <property type="molecule type" value="Genomic_DNA"/>
</dbReference>
<dbReference type="CDD" id="cd00009">
    <property type="entry name" value="AAA"/>
    <property type="match status" value="1"/>
</dbReference>
<dbReference type="SMART" id="SM00382">
    <property type="entry name" value="AAA"/>
    <property type="match status" value="1"/>
</dbReference>